<feature type="domain" description="GMPS ATP-PPase" evidence="12">
    <location>
        <begin position="3"/>
        <end position="188"/>
    </location>
</feature>
<gene>
    <name evidence="13" type="ORF">ENO26_11030</name>
</gene>
<comment type="catalytic activity">
    <reaction evidence="10">
        <text>XMP + L-glutamine + ATP + H2O = GMP + L-glutamate + AMP + diphosphate + 2 H(+)</text>
        <dbReference type="Rhea" id="RHEA:11680"/>
        <dbReference type="ChEBI" id="CHEBI:15377"/>
        <dbReference type="ChEBI" id="CHEBI:15378"/>
        <dbReference type="ChEBI" id="CHEBI:29985"/>
        <dbReference type="ChEBI" id="CHEBI:30616"/>
        <dbReference type="ChEBI" id="CHEBI:33019"/>
        <dbReference type="ChEBI" id="CHEBI:57464"/>
        <dbReference type="ChEBI" id="CHEBI:58115"/>
        <dbReference type="ChEBI" id="CHEBI:58359"/>
        <dbReference type="ChEBI" id="CHEBI:456215"/>
        <dbReference type="EC" id="6.3.5.2"/>
    </reaction>
</comment>
<dbReference type="Gene3D" id="3.30.300.10">
    <property type="match status" value="2"/>
</dbReference>
<evidence type="ECO:0000256" key="11">
    <source>
        <dbReference type="PROSITE-ProRule" id="PRU00886"/>
    </source>
</evidence>
<dbReference type="Pfam" id="PF02568">
    <property type="entry name" value="ThiI"/>
    <property type="match status" value="1"/>
</dbReference>
<dbReference type="EC" id="6.3.5.2" evidence="3"/>
<dbReference type="InterPro" id="IPR001674">
    <property type="entry name" value="GMP_synth_C"/>
</dbReference>
<keyword evidence="5 11" id="KW-0547">Nucleotide-binding</keyword>
<keyword evidence="6 11" id="KW-0332">GMP biosynthesis</keyword>
<reference evidence="13" key="1">
    <citation type="journal article" date="2020" name="mSystems">
        <title>Genome- and Community-Level Interaction Insights into Carbon Utilization and Element Cycling Functions of Hydrothermarchaeota in Hydrothermal Sediment.</title>
        <authorList>
            <person name="Zhou Z."/>
            <person name="Liu Y."/>
            <person name="Xu W."/>
            <person name="Pan J."/>
            <person name="Luo Z.H."/>
            <person name="Li M."/>
        </authorList>
    </citation>
    <scope>NUCLEOTIDE SEQUENCE [LARGE SCALE GENOMIC DNA]</scope>
    <source>
        <strain evidence="13">SpSt-125</strain>
    </source>
</reference>
<dbReference type="GO" id="GO:0005829">
    <property type="term" value="C:cytosol"/>
    <property type="evidence" value="ECO:0007669"/>
    <property type="project" value="TreeGrafter"/>
</dbReference>
<dbReference type="EMBL" id="DSEU01000078">
    <property type="protein sequence ID" value="HEM68070.1"/>
    <property type="molecule type" value="Genomic_DNA"/>
</dbReference>
<dbReference type="InterPro" id="IPR020536">
    <property type="entry name" value="ThiI_AANH"/>
</dbReference>
<dbReference type="SUPFAM" id="SSF52402">
    <property type="entry name" value="Adenine nucleotide alpha hydrolases-like"/>
    <property type="match status" value="1"/>
</dbReference>
<evidence type="ECO:0000256" key="1">
    <source>
        <dbReference type="ARBA" id="ARBA00002332"/>
    </source>
</evidence>
<dbReference type="PANTHER" id="PTHR11922">
    <property type="entry name" value="GMP SYNTHASE-RELATED"/>
    <property type="match status" value="1"/>
</dbReference>
<evidence type="ECO:0000256" key="8">
    <source>
        <dbReference type="ARBA" id="ARBA00022840"/>
    </source>
</evidence>
<feature type="binding site" evidence="11">
    <location>
        <begin position="31"/>
        <end position="37"/>
    </location>
    <ligand>
        <name>ATP</name>
        <dbReference type="ChEBI" id="CHEBI:30616"/>
    </ligand>
</feature>
<dbReference type="AlphaFoldDB" id="A0A7J2U5F1"/>
<dbReference type="InterPro" id="IPR025777">
    <property type="entry name" value="GMPS_ATP_PPase_dom"/>
</dbReference>
<comment type="pathway">
    <text evidence="2">Purine metabolism; GMP biosynthesis; GMP from XMP (L-Gln route): step 1/1.</text>
</comment>
<dbReference type="PROSITE" id="PS51553">
    <property type="entry name" value="GMPS_ATP_PPASE"/>
    <property type="match status" value="1"/>
</dbReference>
<dbReference type="GO" id="GO:0003921">
    <property type="term" value="F:GMP synthase activity"/>
    <property type="evidence" value="ECO:0007669"/>
    <property type="project" value="InterPro"/>
</dbReference>
<protein>
    <recommendedName>
        <fullName evidence="3">GMP synthase (glutamine-hydrolyzing)</fullName>
        <ecNumber evidence="3">6.3.5.2</ecNumber>
    </recommendedName>
    <alternativeName>
        <fullName evidence="9">GMP synthetase</fullName>
    </alternativeName>
</protein>
<dbReference type="PANTHER" id="PTHR11922:SF2">
    <property type="entry name" value="GMP SYNTHASE [GLUTAMINE-HYDROLYZING]"/>
    <property type="match status" value="1"/>
</dbReference>
<name>A0A7J2U5F1_9CREN</name>
<dbReference type="InterPro" id="IPR014729">
    <property type="entry name" value="Rossmann-like_a/b/a_fold"/>
</dbReference>
<comment type="caution">
    <text evidence="13">The sequence shown here is derived from an EMBL/GenBank/DDBJ whole genome shotgun (WGS) entry which is preliminary data.</text>
</comment>
<evidence type="ECO:0000256" key="10">
    <source>
        <dbReference type="ARBA" id="ARBA00049404"/>
    </source>
</evidence>
<evidence type="ECO:0000256" key="6">
    <source>
        <dbReference type="ARBA" id="ARBA00022749"/>
    </source>
</evidence>
<dbReference type="Gene3D" id="3.40.50.620">
    <property type="entry name" value="HUPs"/>
    <property type="match status" value="1"/>
</dbReference>
<evidence type="ECO:0000256" key="4">
    <source>
        <dbReference type="ARBA" id="ARBA00022598"/>
    </source>
</evidence>
<organism evidence="13">
    <name type="scientific">Ignisphaera aggregans</name>
    <dbReference type="NCBI Taxonomy" id="334771"/>
    <lineage>
        <taxon>Archaea</taxon>
        <taxon>Thermoproteota</taxon>
        <taxon>Thermoprotei</taxon>
        <taxon>Desulfurococcales</taxon>
        <taxon>Desulfurococcaceae</taxon>
        <taxon>Ignisphaera</taxon>
    </lineage>
</organism>
<keyword evidence="4" id="KW-0436">Ligase</keyword>
<evidence type="ECO:0000313" key="13">
    <source>
        <dbReference type="EMBL" id="HEM68070.1"/>
    </source>
</evidence>
<proteinExistence type="predicted"/>
<keyword evidence="8 11" id="KW-0067">ATP-binding</keyword>
<dbReference type="Pfam" id="PF00958">
    <property type="entry name" value="GMP_synt_C"/>
    <property type="match status" value="1"/>
</dbReference>
<dbReference type="UniPathway" id="UPA00189">
    <property type="reaction ID" value="UER00296"/>
</dbReference>
<evidence type="ECO:0000256" key="5">
    <source>
        <dbReference type="ARBA" id="ARBA00022741"/>
    </source>
</evidence>
<evidence type="ECO:0000256" key="2">
    <source>
        <dbReference type="ARBA" id="ARBA00005153"/>
    </source>
</evidence>
<dbReference type="SUPFAM" id="SSF54810">
    <property type="entry name" value="GMP synthetase C-terminal dimerisation domain"/>
    <property type="match status" value="1"/>
</dbReference>
<evidence type="ECO:0000256" key="9">
    <source>
        <dbReference type="ARBA" id="ARBA00030464"/>
    </source>
</evidence>
<evidence type="ECO:0000259" key="12">
    <source>
        <dbReference type="PROSITE" id="PS51553"/>
    </source>
</evidence>
<sequence length="367" mass="41129">MGLDVEALLSKVYERLQPLGKEVDCAIACISGGVDSTTSAVIARKFLGGKVYGVFINTGFMRTGEGERVREALRGLIDVEVYDFSEEFISRVEGFEDAEEKRKLFRDLFYTAVKRIASEKGCSWVVQGTIKADVVETLGGVKTQHNVLTEELLKRYGLRVIEPLIDLYKHEVRALAKHLGLPSWLVGRQPFPGPGLLVRVVGRVYREKLELVRRLTTLVEERLSGKGISQYFPAAWEYNVISTGEERGVAYEVHGVRVTGVVGGRRSYGHPVVVRKKPKDVDIYSLYKEFDTVAHPHILIEIESRDSGKYVVAIRAVLTQDFITADIAKLSIDELKTLAREIMSLEPEVKIVAYDITPKPPATIEYE</sequence>
<dbReference type="GO" id="GO:0004810">
    <property type="term" value="F:CCA tRNA nucleotidyltransferase activity"/>
    <property type="evidence" value="ECO:0007669"/>
    <property type="project" value="InterPro"/>
</dbReference>
<evidence type="ECO:0000256" key="3">
    <source>
        <dbReference type="ARBA" id="ARBA00012746"/>
    </source>
</evidence>
<keyword evidence="7 11" id="KW-0658">Purine biosynthesis</keyword>
<evidence type="ECO:0000256" key="7">
    <source>
        <dbReference type="ARBA" id="ARBA00022755"/>
    </source>
</evidence>
<dbReference type="GO" id="GO:0005524">
    <property type="term" value="F:ATP binding"/>
    <property type="evidence" value="ECO:0007669"/>
    <property type="project" value="UniProtKB-UniRule"/>
</dbReference>
<comment type="function">
    <text evidence="1">Catalyzes the synthesis of GMP from XMP.</text>
</comment>
<accession>A0A7J2U5F1</accession>